<name>A0A1X0N1T3_9PSED</name>
<evidence type="ECO:0000259" key="1">
    <source>
        <dbReference type="Pfam" id="PF01526"/>
    </source>
</evidence>
<accession>A0A1X0N1T3</accession>
<protein>
    <recommendedName>
        <fullName evidence="1">Tn3 transposase DDE domain-containing protein</fullName>
    </recommendedName>
</protein>
<dbReference type="GO" id="GO:0006313">
    <property type="term" value="P:DNA transposition"/>
    <property type="evidence" value="ECO:0007669"/>
    <property type="project" value="InterPro"/>
</dbReference>
<proteinExistence type="predicted"/>
<dbReference type="Proteomes" id="UP000192815">
    <property type="component" value="Unassembled WGS sequence"/>
</dbReference>
<dbReference type="Pfam" id="PF01526">
    <property type="entry name" value="DDE_Tnp_Tn3"/>
    <property type="match status" value="1"/>
</dbReference>
<dbReference type="GO" id="GO:0004803">
    <property type="term" value="F:transposase activity"/>
    <property type="evidence" value="ECO:0007669"/>
    <property type="project" value="InterPro"/>
</dbReference>
<dbReference type="InterPro" id="IPR002513">
    <property type="entry name" value="Tn3_Tnp_DDE_dom"/>
</dbReference>
<keyword evidence="3" id="KW-1185">Reference proteome</keyword>
<sequence>MEMLGKIRRMYFRDKLSLHQIAILIESGLKITPLDAAVPDTVQALIDKTSQLLPRIKITELLLDVDKWTGFTRHNQFNHAFAANRDEILRLSTSIKQGTVTASLMLRKLGSYPRQNGLAVPLREPGRIERTLFVLDWLQSV</sequence>
<dbReference type="STRING" id="1958950.BZK31_21355"/>
<evidence type="ECO:0000313" key="2">
    <source>
        <dbReference type="EMBL" id="ORC57168.1"/>
    </source>
</evidence>
<organism evidence="2 3">
    <name type="scientific">Pseudomonas floridensis</name>
    <dbReference type="NCBI Taxonomy" id="1958950"/>
    <lineage>
        <taxon>Bacteria</taxon>
        <taxon>Pseudomonadati</taxon>
        <taxon>Pseudomonadota</taxon>
        <taxon>Gammaproteobacteria</taxon>
        <taxon>Pseudomonadales</taxon>
        <taxon>Pseudomonadaceae</taxon>
        <taxon>Pseudomonas</taxon>
    </lineage>
</organism>
<gene>
    <name evidence="2" type="ORF">BZK31_21355</name>
</gene>
<evidence type="ECO:0000313" key="3">
    <source>
        <dbReference type="Proteomes" id="UP000192815"/>
    </source>
</evidence>
<feature type="domain" description="Tn3 transposase DDE" evidence="1">
    <location>
        <begin position="83"/>
        <end position="140"/>
    </location>
</feature>
<reference evidence="3" key="1">
    <citation type="submission" date="2017-02" db="EMBL/GenBank/DDBJ databases">
        <title>Pseudomonas floridae sp. nov., a novel pathogenic bacterial species isolated from tomato.</title>
        <authorList>
            <person name="Timilsina S."/>
            <person name="Vallad G.E."/>
            <person name="Jones J.B."/>
        </authorList>
    </citation>
    <scope>NUCLEOTIDE SEQUENCE [LARGE SCALE GENOMIC DNA]</scope>
    <source>
        <strain evidence="3">GEV388</strain>
    </source>
</reference>
<dbReference type="AlphaFoldDB" id="A0A1X0N1T3"/>
<comment type="caution">
    <text evidence="2">The sequence shown here is derived from an EMBL/GenBank/DDBJ whole genome shotgun (WGS) entry which is preliminary data.</text>
</comment>
<dbReference type="EMBL" id="MUIO01000090">
    <property type="protein sequence ID" value="ORC57168.1"/>
    <property type="molecule type" value="Genomic_DNA"/>
</dbReference>